<sequence length="129" mass="14490">MSTKSKKSSVRKSSSKTIKSKRTKTLCISHMEDADGISSAALIKQAFGGDTTLVDYPGMTDVLETLRNDEKLKTLFICDLGLNKQNTDSFVELLTELRKKQISITYIDHHHLDSKIIAKLKKVKVKLIH</sequence>
<feature type="non-terminal residue" evidence="3">
    <location>
        <position position="129"/>
    </location>
</feature>
<dbReference type="SUPFAM" id="SSF64182">
    <property type="entry name" value="DHH phosphoesterases"/>
    <property type="match status" value="1"/>
</dbReference>
<feature type="domain" description="DDH" evidence="2">
    <location>
        <begin position="28"/>
        <end position="117"/>
    </location>
</feature>
<protein>
    <recommendedName>
        <fullName evidence="2">DDH domain-containing protein</fullName>
    </recommendedName>
</protein>
<accession>A0A382AGT8</accession>
<organism evidence="3">
    <name type="scientific">marine metagenome</name>
    <dbReference type="NCBI Taxonomy" id="408172"/>
    <lineage>
        <taxon>unclassified sequences</taxon>
        <taxon>metagenomes</taxon>
        <taxon>ecological metagenomes</taxon>
    </lineage>
</organism>
<evidence type="ECO:0000259" key="2">
    <source>
        <dbReference type="Pfam" id="PF01368"/>
    </source>
</evidence>
<dbReference type="InterPro" id="IPR052968">
    <property type="entry name" value="Nucleotide_metab_enz"/>
</dbReference>
<dbReference type="Pfam" id="PF01368">
    <property type="entry name" value="DHH"/>
    <property type="match status" value="1"/>
</dbReference>
<reference evidence="3" key="1">
    <citation type="submission" date="2018-05" db="EMBL/GenBank/DDBJ databases">
        <authorList>
            <person name="Lanie J.A."/>
            <person name="Ng W.-L."/>
            <person name="Kazmierczak K.M."/>
            <person name="Andrzejewski T.M."/>
            <person name="Davidsen T.M."/>
            <person name="Wayne K.J."/>
            <person name="Tettelin H."/>
            <person name="Glass J.I."/>
            <person name="Rusch D."/>
            <person name="Podicherti R."/>
            <person name="Tsui H.-C.T."/>
            <person name="Winkler M.E."/>
        </authorList>
    </citation>
    <scope>NUCLEOTIDE SEQUENCE</scope>
</reference>
<proteinExistence type="predicted"/>
<dbReference type="EMBL" id="UINC01025255">
    <property type="protein sequence ID" value="SVB00491.1"/>
    <property type="molecule type" value="Genomic_DNA"/>
</dbReference>
<feature type="region of interest" description="Disordered" evidence="1">
    <location>
        <begin position="1"/>
        <end position="21"/>
    </location>
</feature>
<feature type="non-terminal residue" evidence="3">
    <location>
        <position position="1"/>
    </location>
</feature>
<evidence type="ECO:0000256" key="1">
    <source>
        <dbReference type="SAM" id="MobiDB-lite"/>
    </source>
</evidence>
<dbReference type="InterPro" id="IPR038763">
    <property type="entry name" value="DHH_sf"/>
</dbReference>
<dbReference type="InterPro" id="IPR001667">
    <property type="entry name" value="DDH_dom"/>
</dbReference>
<dbReference type="AlphaFoldDB" id="A0A382AGT8"/>
<gene>
    <name evidence="3" type="ORF">METZ01_LOCUS153345</name>
</gene>
<name>A0A382AGT8_9ZZZZ</name>
<dbReference type="PANTHER" id="PTHR42146">
    <property type="entry name" value="3',5'-CYCLIC-NUCLEOTIDE PHOSPHODIESTERASE"/>
    <property type="match status" value="1"/>
</dbReference>
<dbReference type="PANTHER" id="PTHR42146:SF1">
    <property type="entry name" value="OLIGORIBONUCLEASE NRNB"/>
    <property type="match status" value="1"/>
</dbReference>
<evidence type="ECO:0000313" key="3">
    <source>
        <dbReference type="EMBL" id="SVB00491.1"/>
    </source>
</evidence>